<feature type="compositionally biased region" description="Basic and acidic residues" evidence="1">
    <location>
        <begin position="94"/>
        <end position="103"/>
    </location>
</feature>
<protein>
    <submittedName>
        <fullName evidence="2">Uncharacterized protein</fullName>
    </submittedName>
</protein>
<accession>A0AAW1HF37</accession>
<evidence type="ECO:0000313" key="3">
    <source>
        <dbReference type="Proteomes" id="UP001458880"/>
    </source>
</evidence>
<comment type="caution">
    <text evidence="2">The sequence shown here is derived from an EMBL/GenBank/DDBJ whole genome shotgun (WGS) entry which is preliminary data.</text>
</comment>
<gene>
    <name evidence="2" type="ORF">QE152_g40884</name>
</gene>
<sequence>MQTGGWKRKDRNTVEYHRDVIFLTKEKCKKEISRELNEHKSRDVSQTVLEQNDEVCELENNTEEANIENYREEIQENGENLVEEQETPDTSEDGVEKEAPYKLRPERKLPARLYDYVLQDETSLLSMCDVKN</sequence>
<keyword evidence="3" id="KW-1185">Reference proteome</keyword>
<feature type="compositionally biased region" description="Acidic residues" evidence="1">
    <location>
        <begin position="81"/>
        <end position="93"/>
    </location>
</feature>
<dbReference type="Proteomes" id="UP001458880">
    <property type="component" value="Unassembled WGS sequence"/>
</dbReference>
<proteinExistence type="predicted"/>
<organism evidence="2 3">
    <name type="scientific">Popillia japonica</name>
    <name type="common">Japanese beetle</name>
    <dbReference type="NCBI Taxonomy" id="7064"/>
    <lineage>
        <taxon>Eukaryota</taxon>
        <taxon>Metazoa</taxon>
        <taxon>Ecdysozoa</taxon>
        <taxon>Arthropoda</taxon>
        <taxon>Hexapoda</taxon>
        <taxon>Insecta</taxon>
        <taxon>Pterygota</taxon>
        <taxon>Neoptera</taxon>
        <taxon>Endopterygota</taxon>
        <taxon>Coleoptera</taxon>
        <taxon>Polyphaga</taxon>
        <taxon>Scarabaeiformia</taxon>
        <taxon>Scarabaeidae</taxon>
        <taxon>Rutelinae</taxon>
        <taxon>Popillia</taxon>
    </lineage>
</organism>
<feature type="region of interest" description="Disordered" evidence="1">
    <location>
        <begin position="75"/>
        <end position="103"/>
    </location>
</feature>
<reference evidence="2 3" key="1">
    <citation type="journal article" date="2024" name="BMC Genomics">
        <title>De novo assembly and annotation of Popillia japonica's genome with initial clues to its potential as an invasive pest.</title>
        <authorList>
            <person name="Cucini C."/>
            <person name="Boschi S."/>
            <person name="Funari R."/>
            <person name="Cardaioli E."/>
            <person name="Iannotti N."/>
            <person name="Marturano G."/>
            <person name="Paoli F."/>
            <person name="Bruttini M."/>
            <person name="Carapelli A."/>
            <person name="Frati F."/>
            <person name="Nardi F."/>
        </authorList>
    </citation>
    <scope>NUCLEOTIDE SEQUENCE [LARGE SCALE GENOMIC DNA]</scope>
    <source>
        <strain evidence="2">DMR45628</strain>
    </source>
</reference>
<dbReference type="AlphaFoldDB" id="A0AAW1HF37"/>
<dbReference type="EMBL" id="JASPKY010001554">
    <property type="protein sequence ID" value="KAK9674750.1"/>
    <property type="molecule type" value="Genomic_DNA"/>
</dbReference>
<evidence type="ECO:0000256" key="1">
    <source>
        <dbReference type="SAM" id="MobiDB-lite"/>
    </source>
</evidence>
<name>A0AAW1HF37_POPJA</name>
<evidence type="ECO:0000313" key="2">
    <source>
        <dbReference type="EMBL" id="KAK9674750.1"/>
    </source>
</evidence>